<feature type="transmembrane region" description="Helical" evidence="11">
    <location>
        <begin position="89"/>
        <end position="110"/>
    </location>
</feature>
<evidence type="ECO:0000256" key="3">
    <source>
        <dbReference type="ARBA" id="ARBA00022448"/>
    </source>
</evidence>
<evidence type="ECO:0000256" key="9">
    <source>
        <dbReference type="ARBA" id="ARBA00053689"/>
    </source>
</evidence>
<dbReference type="AlphaFoldDB" id="A0A1H7UEG0"/>
<accession>A0A1H7UEG0</accession>
<dbReference type="PANTHER" id="PTHR32243:SF34">
    <property type="entry name" value="GALACTOOLIGOSACCHARIDES TRANSPORT SYSTEM PERMEASE PROTEIN GANQ"/>
    <property type="match status" value="1"/>
</dbReference>
<keyword evidence="6 11" id="KW-0812">Transmembrane</keyword>
<name>A0A1H7UEG0_9LACT</name>
<dbReference type="Proteomes" id="UP000198548">
    <property type="component" value="Unassembled WGS sequence"/>
</dbReference>
<dbReference type="CDD" id="cd06261">
    <property type="entry name" value="TM_PBP2"/>
    <property type="match status" value="1"/>
</dbReference>
<evidence type="ECO:0000313" key="15">
    <source>
        <dbReference type="Proteomes" id="UP000198548"/>
    </source>
</evidence>
<evidence type="ECO:0000313" key="16">
    <source>
        <dbReference type="Proteomes" id="UP000321425"/>
    </source>
</evidence>
<evidence type="ECO:0000256" key="10">
    <source>
        <dbReference type="ARBA" id="ARBA00074294"/>
    </source>
</evidence>
<evidence type="ECO:0000256" key="2">
    <source>
        <dbReference type="ARBA" id="ARBA00009047"/>
    </source>
</evidence>
<dbReference type="PANTHER" id="PTHR32243">
    <property type="entry name" value="MALTOSE TRANSPORT SYSTEM PERMEASE-RELATED"/>
    <property type="match status" value="1"/>
</dbReference>
<comment type="subcellular location">
    <subcellularLocation>
        <location evidence="1 11">Cell membrane</location>
        <topology evidence="1 11">Multi-pass membrane protein</topology>
    </subcellularLocation>
</comment>
<protein>
    <recommendedName>
        <fullName evidence="10">Maltodextrin transport system permease protein MalD</fullName>
    </recommendedName>
</protein>
<feature type="transmembrane region" description="Helical" evidence="11">
    <location>
        <begin position="153"/>
        <end position="176"/>
    </location>
</feature>
<feature type="transmembrane region" description="Helical" evidence="11">
    <location>
        <begin position="197"/>
        <end position="219"/>
    </location>
</feature>
<evidence type="ECO:0000313" key="13">
    <source>
        <dbReference type="EMBL" id="GEK89588.1"/>
    </source>
</evidence>
<proteinExistence type="inferred from homology"/>
<keyword evidence="4" id="KW-1003">Cell membrane</keyword>
<keyword evidence="16" id="KW-1185">Reference proteome</keyword>
<dbReference type="RefSeq" id="WP_246119121.1">
    <property type="nucleotide sequence ID" value="NZ_BJUX01000018.1"/>
</dbReference>
<dbReference type="FunFam" id="1.10.3720.10:FF:000034">
    <property type="entry name" value="Sugar ABC transporter permease"/>
    <property type="match status" value="1"/>
</dbReference>
<dbReference type="EMBL" id="FOBL01000017">
    <property type="protein sequence ID" value="SEL95351.1"/>
    <property type="molecule type" value="Genomic_DNA"/>
</dbReference>
<evidence type="ECO:0000256" key="7">
    <source>
        <dbReference type="ARBA" id="ARBA00022989"/>
    </source>
</evidence>
<comment type="similarity">
    <text evidence="2">Belongs to the binding-protein-dependent transport system permease family. MalFG subfamily.</text>
</comment>
<dbReference type="Proteomes" id="UP000321425">
    <property type="component" value="Unassembled WGS sequence"/>
</dbReference>
<reference evidence="14 15" key="1">
    <citation type="submission" date="2016-10" db="EMBL/GenBank/DDBJ databases">
        <authorList>
            <person name="de Groot N.N."/>
        </authorList>
    </citation>
    <scope>NUCLEOTIDE SEQUENCE [LARGE SCALE GENOMIC DNA]</scope>
    <source>
        <strain evidence="14 15">DSM 19182</strain>
    </source>
</reference>
<dbReference type="EMBL" id="BJUX01000018">
    <property type="protein sequence ID" value="GEK89588.1"/>
    <property type="molecule type" value="Genomic_DNA"/>
</dbReference>
<keyword evidence="7 11" id="KW-1133">Transmembrane helix</keyword>
<dbReference type="GO" id="GO:0015423">
    <property type="term" value="F:ABC-type maltose transporter activity"/>
    <property type="evidence" value="ECO:0007669"/>
    <property type="project" value="TreeGrafter"/>
</dbReference>
<evidence type="ECO:0000256" key="11">
    <source>
        <dbReference type="RuleBase" id="RU363032"/>
    </source>
</evidence>
<dbReference type="GO" id="GO:0005886">
    <property type="term" value="C:plasma membrane"/>
    <property type="evidence" value="ECO:0007669"/>
    <property type="project" value="UniProtKB-SubCell"/>
</dbReference>
<dbReference type="InterPro" id="IPR000515">
    <property type="entry name" value="MetI-like"/>
</dbReference>
<feature type="transmembrane region" description="Helical" evidence="11">
    <location>
        <begin position="122"/>
        <end position="147"/>
    </location>
</feature>
<keyword evidence="5" id="KW-0762">Sugar transport</keyword>
<feature type="domain" description="ABC transmembrane type-1" evidence="12">
    <location>
        <begin position="85"/>
        <end position="277"/>
    </location>
</feature>
<dbReference type="STRING" id="426703.SAMN04488100_11720"/>
<dbReference type="SUPFAM" id="SSF161098">
    <property type="entry name" value="MetI-like"/>
    <property type="match status" value="1"/>
</dbReference>
<sequence length="292" mass="33307">MKKLFSKMRDRQYSRKEKSRFEVALIYFILAIMFVIIAYPLYWAFAMSMNTTSNLYTASLSPETWSLENFRWLFTSPRSDYLLWYRNTLFVSTVVTVVTTLTVSFVAYAFSRYRFKGRKNGLYAFLLLQMFPVLMAMVALYILLNIVGLLDNLWGLILIYIGGGIPMNAFLVKGYFDTLPKSLDESAKMDGAGHFRIFFQILLPLAKPILSVVALFNFMTPFMDFILPRIVLRSPENYTLALGLYNFVNAQFSNNFSRFAAGAVLIAVPIATVYLMLQKYLISGLASGATKG</sequence>
<dbReference type="Gene3D" id="1.10.3720.10">
    <property type="entry name" value="MetI-like"/>
    <property type="match status" value="1"/>
</dbReference>
<feature type="transmembrane region" description="Helical" evidence="11">
    <location>
        <begin position="21"/>
        <end position="45"/>
    </location>
</feature>
<evidence type="ECO:0000259" key="12">
    <source>
        <dbReference type="PROSITE" id="PS50928"/>
    </source>
</evidence>
<evidence type="ECO:0000256" key="4">
    <source>
        <dbReference type="ARBA" id="ARBA00022475"/>
    </source>
</evidence>
<evidence type="ECO:0000256" key="5">
    <source>
        <dbReference type="ARBA" id="ARBA00022597"/>
    </source>
</evidence>
<gene>
    <name evidence="13" type="ORF">APU01nite_16270</name>
    <name evidence="14" type="ORF">SAMN04488100_11720</name>
</gene>
<evidence type="ECO:0000256" key="8">
    <source>
        <dbReference type="ARBA" id="ARBA00023136"/>
    </source>
</evidence>
<comment type="function">
    <text evidence="9">Part of the binding-protein-dependent transport system for maltodextrin; probably responsible for the translocation of the substrate across the membrane.</text>
</comment>
<feature type="transmembrane region" description="Helical" evidence="11">
    <location>
        <begin position="256"/>
        <end position="277"/>
    </location>
</feature>
<dbReference type="GO" id="GO:0042956">
    <property type="term" value="P:maltodextrin transmembrane transport"/>
    <property type="evidence" value="ECO:0007669"/>
    <property type="project" value="TreeGrafter"/>
</dbReference>
<evidence type="ECO:0000313" key="14">
    <source>
        <dbReference type="EMBL" id="SEL95351.1"/>
    </source>
</evidence>
<dbReference type="PROSITE" id="PS50928">
    <property type="entry name" value="ABC_TM1"/>
    <property type="match status" value="1"/>
</dbReference>
<keyword evidence="3 11" id="KW-0813">Transport</keyword>
<evidence type="ECO:0000256" key="1">
    <source>
        <dbReference type="ARBA" id="ARBA00004651"/>
    </source>
</evidence>
<dbReference type="InterPro" id="IPR035906">
    <property type="entry name" value="MetI-like_sf"/>
</dbReference>
<dbReference type="Pfam" id="PF00528">
    <property type="entry name" value="BPD_transp_1"/>
    <property type="match status" value="1"/>
</dbReference>
<dbReference type="InterPro" id="IPR050901">
    <property type="entry name" value="BP-dep_ABC_trans_perm"/>
</dbReference>
<reference evidence="13 16" key="2">
    <citation type="submission" date="2019-07" db="EMBL/GenBank/DDBJ databases">
        <title>Whole genome shotgun sequence of Alkalibacterium putridalgicola NBRC 103243.</title>
        <authorList>
            <person name="Hosoyama A."/>
            <person name="Uohara A."/>
            <person name="Ohji S."/>
            <person name="Ichikawa N."/>
        </authorList>
    </citation>
    <scope>NUCLEOTIDE SEQUENCE [LARGE SCALE GENOMIC DNA]</scope>
    <source>
        <strain evidence="13 16">NBRC 103243</strain>
    </source>
</reference>
<keyword evidence="8 11" id="KW-0472">Membrane</keyword>
<organism evidence="14 15">
    <name type="scientific">Alkalibacterium putridalgicola</name>
    <dbReference type="NCBI Taxonomy" id="426703"/>
    <lineage>
        <taxon>Bacteria</taxon>
        <taxon>Bacillati</taxon>
        <taxon>Bacillota</taxon>
        <taxon>Bacilli</taxon>
        <taxon>Lactobacillales</taxon>
        <taxon>Carnobacteriaceae</taxon>
        <taxon>Alkalibacterium</taxon>
    </lineage>
</organism>
<evidence type="ECO:0000256" key="6">
    <source>
        <dbReference type="ARBA" id="ARBA00022692"/>
    </source>
</evidence>